<reference evidence="8 9" key="1">
    <citation type="submission" date="2019-06" db="EMBL/GenBank/DDBJ databases">
        <title>Genome sequence of Litorilinea aerophila BAA-2444.</title>
        <authorList>
            <person name="Maclea K.S."/>
            <person name="Maurais E.G."/>
            <person name="Iannazzi L.C."/>
        </authorList>
    </citation>
    <scope>NUCLEOTIDE SEQUENCE [LARGE SCALE GENOMIC DNA]</scope>
    <source>
        <strain evidence="8 9">ATCC BAA-2444</strain>
    </source>
</reference>
<dbReference type="PANTHER" id="PTHR43453">
    <property type="entry name" value="RRNA METHYLASE-LIKE"/>
    <property type="match status" value="1"/>
</dbReference>
<feature type="domain" description="tRNA/rRNA methyltransferase SpoU type" evidence="7">
    <location>
        <begin position="59"/>
        <end position="205"/>
    </location>
</feature>
<dbReference type="EMBL" id="VIGC01000004">
    <property type="protein sequence ID" value="TQE97210.1"/>
    <property type="molecule type" value="Genomic_DNA"/>
</dbReference>
<keyword evidence="6" id="KW-0694">RNA-binding</keyword>
<organism evidence="8 9">
    <name type="scientific">Litorilinea aerophila</name>
    <dbReference type="NCBI Taxonomy" id="1204385"/>
    <lineage>
        <taxon>Bacteria</taxon>
        <taxon>Bacillati</taxon>
        <taxon>Chloroflexota</taxon>
        <taxon>Caldilineae</taxon>
        <taxon>Caldilineales</taxon>
        <taxon>Caldilineaceae</taxon>
        <taxon>Litorilinea</taxon>
    </lineage>
</organism>
<dbReference type="PANTHER" id="PTHR43453:SF1">
    <property type="entry name" value="TRNA_RRNA METHYLTRANSFERASE SPOU TYPE DOMAIN-CONTAINING PROTEIN"/>
    <property type="match status" value="1"/>
</dbReference>
<dbReference type="InterPro" id="IPR001537">
    <property type="entry name" value="SpoU_MeTrfase"/>
</dbReference>
<evidence type="ECO:0000256" key="4">
    <source>
        <dbReference type="ARBA" id="ARBA00022691"/>
    </source>
</evidence>
<dbReference type="InterPro" id="IPR029028">
    <property type="entry name" value="Alpha/beta_knot_MTases"/>
</dbReference>
<evidence type="ECO:0000259" key="7">
    <source>
        <dbReference type="Pfam" id="PF00588"/>
    </source>
</evidence>
<dbReference type="RefSeq" id="WP_141608806.1">
    <property type="nucleotide sequence ID" value="NZ_VIGC02000004.1"/>
</dbReference>
<dbReference type="Pfam" id="PF00588">
    <property type="entry name" value="SpoU_methylase"/>
    <property type="match status" value="1"/>
</dbReference>
<dbReference type="CDD" id="cd18097">
    <property type="entry name" value="SpoU-like"/>
    <property type="match status" value="1"/>
</dbReference>
<name>A0A540VKB3_9CHLR</name>
<sequence length="210" mass="22646">MIRFYQCRRPTCDLRFPATPQDGPQSSCPRCGGPLTLAATRAPEARRSWKQARDRPLRLVALLDNLRSVFNVGSIFRTADGAGVDHLYLAGITPTPEQPRLAKTALGAERSVSWAYGPNGVALARSLQDQGYRLWALESSPGAVSLFESPSTAEGPPSRLALVVGNEVTGVDPGILSLCDQICCIPMHGVKESLNVAIAFGIAAYYLLHR</sequence>
<dbReference type="Gene3D" id="3.40.1280.10">
    <property type="match status" value="1"/>
</dbReference>
<keyword evidence="1" id="KW-0820">tRNA-binding</keyword>
<keyword evidence="3 8" id="KW-0808">Transferase</keyword>
<dbReference type="InterPro" id="IPR029026">
    <property type="entry name" value="tRNA_m1G_MTases_N"/>
</dbReference>
<dbReference type="GO" id="GO:0008173">
    <property type="term" value="F:RNA methyltransferase activity"/>
    <property type="evidence" value="ECO:0007669"/>
    <property type="project" value="InterPro"/>
</dbReference>
<evidence type="ECO:0000256" key="2">
    <source>
        <dbReference type="ARBA" id="ARBA00022603"/>
    </source>
</evidence>
<accession>A0A540VKB3</accession>
<evidence type="ECO:0000313" key="9">
    <source>
        <dbReference type="Proteomes" id="UP000317371"/>
    </source>
</evidence>
<evidence type="ECO:0000256" key="3">
    <source>
        <dbReference type="ARBA" id="ARBA00022679"/>
    </source>
</evidence>
<gene>
    <name evidence="8" type="ORF">FKZ61_04105</name>
</gene>
<dbReference type="SUPFAM" id="SSF75217">
    <property type="entry name" value="alpha/beta knot"/>
    <property type="match status" value="1"/>
</dbReference>
<dbReference type="Proteomes" id="UP000317371">
    <property type="component" value="Unassembled WGS sequence"/>
</dbReference>
<dbReference type="OrthoDB" id="9794400at2"/>
<evidence type="ECO:0000313" key="8">
    <source>
        <dbReference type="EMBL" id="TQE97210.1"/>
    </source>
</evidence>
<keyword evidence="4" id="KW-0949">S-adenosyl-L-methionine</keyword>
<dbReference type="GO" id="GO:0000049">
    <property type="term" value="F:tRNA binding"/>
    <property type="evidence" value="ECO:0007669"/>
    <property type="project" value="UniProtKB-KW"/>
</dbReference>
<dbReference type="AlphaFoldDB" id="A0A540VKB3"/>
<keyword evidence="5" id="KW-0819">tRNA processing</keyword>
<comment type="caution">
    <text evidence="8">The sequence shown here is derived from an EMBL/GenBank/DDBJ whole genome shotgun (WGS) entry which is preliminary data.</text>
</comment>
<evidence type="ECO:0000256" key="5">
    <source>
        <dbReference type="ARBA" id="ARBA00022694"/>
    </source>
</evidence>
<keyword evidence="9" id="KW-1185">Reference proteome</keyword>
<evidence type="ECO:0000256" key="6">
    <source>
        <dbReference type="ARBA" id="ARBA00022884"/>
    </source>
</evidence>
<keyword evidence="2 8" id="KW-0489">Methyltransferase</keyword>
<dbReference type="InterPro" id="IPR033671">
    <property type="entry name" value="TrmH"/>
</dbReference>
<evidence type="ECO:0000256" key="1">
    <source>
        <dbReference type="ARBA" id="ARBA00022555"/>
    </source>
</evidence>
<dbReference type="InParanoid" id="A0A540VKB3"/>
<protein>
    <submittedName>
        <fullName evidence="8">RNA methyltransferase</fullName>
    </submittedName>
</protein>
<dbReference type="GO" id="GO:0002938">
    <property type="term" value="P:tRNA guanine ribose methylation"/>
    <property type="evidence" value="ECO:0007669"/>
    <property type="project" value="TreeGrafter"/>
</dbReference>
<proteinExistence type="predicted"/>